<comment type="similarity">
    <text evidence="2 9">Belongs to the phytosulfokine family.</text>
</comment>
<dbReference type="GO" id="GO:0008083">
    <property type="term" value="F:growth factor activity"/>
    <property type="evidence" value="ECO:0007669"/>
    <property type="project" value="UniProtKB-UniRule"/>
</dbReference>
<dbReference type="GO" id="GO:0005576">
    <property type="term" value="C:extracellular region"/>
    <property type="evidence" value="ECO:0007669"/>
    <property type="project" value="UniProtKB-SubCell"/>
</dbReference>
<feature type="signal peptide" evidence="9">
    <location>
        <begin position="1"/>
        <end position="25"/>
    </location>
</feature>
<keyword evidence="7 9" id="KW-0221">Differentiation</keyword>
<comment type="caution">
    <text evidence="10">The sequence shown here is derived from an EMBL/GenBank/DDBJ whole genome shotgun (WGS) entry which is preliminary data.</text>
</comment>
<evidence type="ECO:0000256" key="4">
    <source>
        <dbReference type="ARBA" id="ARBA00022525"/>
    </source>
</evidence>
<evidence type="ECO:0000256" key="2">
    <source>
        <dbReference type="ARBA" id="ARBA00010781"/>
    </source>
</evidence>
<dbReference type="PANTHER" id="PTHR33285:SF22">
    <property type="entry name" value="PHYTOSULFOKINES 6-RELATED"/>
    <property type="match status" value="1"/>
</dbReference>
<feature type="chain" id="PRO_5044527009" description="Phytosulfokine" evidence="9">
    <location>
        <begin position="26"/>
        <end position="101"/>
    </location>
</feature>
<accession>A0ABD3AH79</accession>
<dbReference type="GO" id="GO:0008283">
    <property type="term" value="P:cell population proliferation"/>
    <property type="evidence" value="ECO:0007669"/>
    <property type="project" value="UniProtKB-UniRule"/>
</dbReference>
<keyword evidence="4 9" id="KW-0964">Secreted</keyword>
<dbReference type="AlphaFoldDB" id="A0ABD3AH79"/>
<evidence type="ECO:0000256" key="1">
    <source>
        <dbReference type="ARBA" id="ARBA00004613"/>
    </source>
</evidence>
<keyword evidence="8 9" id="KW-0339">Growth factor</keyword>
<dbReference type="PANTHER" id="PTHR33285">
    <property type="entry name" value="PHYTOSULFOKINES 3"/>
    <property type="match status" value="1"/>
</dbReference>
<gene>
    <name evidence="10" type="ORF">ACH5RR_009748</name>
</gene>
<comment type="function">
    <text evidence="9">Promotes plant cell differentiation, organogenesis and somatic embryogenesis as well as cell proliferation.</text>
</comment>
<name>A0ABD3AH79_9GENT</name>
<evidence type="ECO:0000256" key="3">
    <source>
        <dbReference type="ARBA" id="ARBA00022473"/>
    </source>
</evidence>
<dbReference type="Pfam" id="PF06404">
    <property type="entry name" value="PSK"/>
    <property type="match status" value="1"/>
</dbReference>
<evidence type="ECO:0000256" key="8">
    <source>
        <dbReference type="ARBA" id="ARBA00023030"/>
    </source>
</evidence>
<reference evidence="10 11" key="1">
    <citation type="submission" date="2024-11" db="EMBL/GenBank/DDBJ databases">
        <title>A near-complete genome assembly of Cinchona calisaya.</title>
        <authorList>
            <person name="Lian D.C."/>
            <person name="Zhao X.W."/>
            <person name="Wei L."/>
        </authorList>
    </citation>
    <scope>NUCLEOTIDE SEQUENCE [LARGE SCALE GENOMIC DNA]</scope>
    <source>
        <tissue evidence="10">Nenye</tissue>
    </source>
</reference>
<keyword evidence="5 9" id="KW-0765">Sulfation</keyword>
<comment type="subcellular location">
    <subcellularLocation>
        <location evidence="1 9">Secreted</location>
    </subcellularLocation>
</comment>
<evidence type="ECO:0000256" key="9">
    <source>
        <dbReference type="RuleBase" id="RU368031"/>
    </source>
</evidence>
<evidence type="ECO:0000256" key="5">
    <source>
        <dbReference type="ARBA" id="ARBA00022641"/>
    </source>
</evidence>
<keyword evidence="11" id="KW-1185">Reference proteome</keyword>
<keyword evidence="6 9" id="KW-0732">Signal</keyword>
<comment type="PTM">
    <text evidence="9">Sulfation is important for activity and for the binding to a putative membrane receptor.</text>
</comment>
<dbReference type="GO" id="GO:0030154">
    <property type="term" value="P:cell differentiation"/>
    <property type="evidence" value="ECO:0007669"/>
    <property type="project" value="UniProtKB-UniRule"/>
</dbReference>
<organism evidence="10 11">
    <name type="scientific">Cinchona calisaya</name>
    <dbReference type="NCBI Taxonomy" id="153742"/>
    <lineage>
        <taxon>Eukaryota</taxon>
        <taxon>Viridiplantae</taxon>
        <taxon>Streptophyta</taxon>
        <taxon>Embryophyta</taxon>
        <taxon>Tracheophyta</taxon>
        <taxon>Spermatophyta</taxon>
        <taxon>Magnoliopsida</taxon>
        <taxon>eudicotyledons</taxon>
        <taxon>Gunneridae</taxon>
        <taxon>Pentapetalae</taxon>
        <taxon>asterids</taxon>
        <taxon>lamiids</taxon>
        <taxon>Gentianales</taxon>
        <taxon>Rubiaceae</taxon>
        <taxon>Cinchonoideae</taxon>
        <taxon>Cinchoneae</taxon>
        <taxon>Cinchona</taxon>
    </lineage>
</organism>
<evidence type="ECO:0000256" key="7">
    <source>
        <dbReference type="ARBA" id="ARBA00022782"/>
    </source>
</evidence>
<dbReference type="Proteomes" id="UP001630127">
    <property type="component" value="Unassembled WGS sequence"/>
</dbReference>
<evidence type="ECO:0000256" key="6">
    <source>
        <dbReference type="ARBA" id="ARBA00022729"/>
    </source>
</evidence>
<evidence type="ECO:0000313" key="11">
    <source>
        <dbReference type="Proteomes" id="UP001630127"/>
    </source>
</evidence>
<keyword evidence="3 9" id="KW-0217">Developmental protein</keyword>
<proteinExistence type="inferred from homology"/>
<dbReference type="InterPro" id="IPR009438">
    <property type="entry name" value="Phytosulfokine"/>
</dbReference>
<dbReference type="EMBL" id="JBJUIK010000004">
    <property type="protein sequence ID" value="KAL3530426.1"/>
    <property type="molecule type" value="Genomic_DNA"/>
</dbReference>
<protein>
    <recommendedName>
        <fullName evidence="9">Phytosulfokine</fullName>
    </recommendedName>
    <component>
        <recommendedName>
            <fullName evidence="9">Phytosulfokine-alpha</fullName>
            <shortName evidence="9">PSK-alpha</shortName>
            <shortName evidence="9">Phytosulfokine-a</shortName>
        </recommendedName>
    </component>
    <component>
        <recommendedName>
            <fullName evidence="9">Phytosulfokine-beta</fullName>
            <shortName evidence="9">PSK-beta</shortName>
            <shortName evidence="9">Phytosulfokine-b</shortName>
        </recommendedName>
    </component>
</protein>
<comment type="PTM">
    <text evidence="9">PSK-alpha is produced by endopeptidase digestion. PSK-beta is produced from PSK-alpha by exopeptidase digestion.</text>
</comment>
<evidence type="ECO:0000313" key="10">
    <source>
        <dbReference type="EMBL" id="KAL3530426.1"/>
    </source>
</evidence>
<sequence>MKQKSHSCVLLFVIVFLFTSSHITARILAIRQAQFFSGEGELAKLDVIADEDSPLKMESTDSLDKLMGLEECENEDKECFNRRILAEAHLDYIYTQHHKGP</sequence>